<dbReference type="GO" id="GO:0005886">
    <property type="term" value="C:plasma membrane"/>
    <property type="evidence" value="ECO:0007669"/>
    <property type="project" value="UniProtKB-SubCell"/>
</dbReference>
<keyword evidence="5" id="KW-0328">Glycosyltransferase</keyword>
<evidence type="ECO:0000256" key="13">
    <source>
        <dbReference type="ARBA" id="ARBA00023316"/>
    </source>
</evidence>
<feature type="compositionally biased region" description="Basic and acidic residues" evidence="22">
    <location>
        <begin position="429"/>
        <end position="442"/>
    </location>
</feature>
<keyword evidence="3" id="KW-1003">Cell membrane</keyword>
<accession>A0A9D1HW68</accession>
<organism evidence="24 25">
    <name type="scientific">Candidatus Coprovicinus avistercoris</name>
    <dbReference type="NCBI Taxonomy" id="2840754"/>
    <lineage>
        <taxon>Bacteria</taxon>
        <taxon>Bacillati</taxon>
        <taxon>Actinomycetota</taxon>
        <taxon>Coriobacteriia</taxon>
        <taxon>Coriobacteriales</taxon>
        <taxon>Coriobacteriaceae</taxon>
        <taxon>Coriobacteriaceae incertae sedis</taxon>
        <taxon>Candidatus Coprovicinus</taxon>
    </lineage>
</organism>
<dbReference type="NCBIfam" id="TIGR02614">
    <property type="entry name" value="ftsW"/>
    <property type="match status" value="1"/>
</dbReference>
<sequence>MAIGGRSTTGRSREHVVPARFMQPRIMLIVATVLLVAFGLLMVYSASSVEALTSTGDAAYYFKRQVLTTAVGVVAAIVLAKTDYHLWSQHLLLVIWAIAIALLLFTAATGVATKGAVRWIEIAGISIQPSEFSKIVVVLAAANIAQHFFEEHDYSSSKMLLYLAFGVVLPLGLILIQPDKGTTIILVVTLLVMAYLAGVPLRYIMLVLGLGGAFLLALILGDDYSRSRVLTALNPQADPYGAGYQLNQGLYAFGNGGLFGVGIGLSRQKYSYLPEAHNDFIFAVIGEECGLVGTLAVVGLFALFIWAGMRIARYASDLSGRLIAAGCTTLIGFQFLVNVCGILGITPMTGKPLPFISYGGSSIMSCLMLVGFIISVSRASNLPETVHDRRRSQLGVAPTSPSTSQNQGGVPSMRPRGLTLVSGGNTSRNRIDLGRGAYDRLRPSRSSRNSSNNRSSRFDR</sequence>
<evidence type="ECO:0000256" key="14">
    <source>
        <dbReference type="ARBA" id="ARBA00032370"/>
    </source>
</evidence>
<feature type="transmembrane region" description="Helical" evidence="23">
    <location>
        <begin position="280"/>
        <end position="306"/>
    </location>
</feature>
<feature type="compositionally biased region" description="Polar residues" evidence="22">
    <location>
        <begin position="399"/>
        <end position="409"/>
    </location>
</feature>
<comment type="similarity">
    <text evidence="16">Belongs to the SEDS family. FtsW subfamily.</text>
</comment>
<dbReference type="GO" id="GO:0051301">
    <property type="term" value="P:cell division"/>
    <property type="evidence" value="ECO:0007669"/>
    <property type="project" value="UniProtKB-KW"/>
</dbReference>
<keyword evidence="13" id="KW-0961">Cell wall biogenesis/degradation</keyword>
<evidence type="ECO:0000256" key="19">
    <source>
        <dbReference type="ARBA" id="ARBA00044770"/>
    </source>
</evidence>
<dbReference type="EMBL" id="DVMQ01000003">
    <property type="protein sequence ID" value="HIU23489.1"/>
    <property type="molecule type" value="Genomic_DNA"/>
</dbReference>
<keyword evidence="6" id="KW-0808">Transferase</keyword>
<keyword evidence="9" id="KW-0573">Peptidoglycan synthesis</keyword>
<evidence type="ECO:0000256" key="2">
    <source>
        <dbReference type="ARBA" id="ARBA00004752"/>
    </source>
</evidence>
<evidence type="ECO:0000256" key="10">
    <source>
        <dbReference type="ARBA" id="ARBA00022989"/>
    </source>
</evidence>
<evidence type="ECO:0000256" key="17">
    <source>
        <dbReference type="ARBA" id="ARBA00041185"/>
    </source>
</evidence>
<dbReference type="EC" id="2.4.99.28" evidence="19"/>
<feature type="transmembrane region" description="Helical" evidence="23">
    <location>
        <begin position="182"/>
        <end position="198"/>
    </location>
</feature>
<evidence type="ECO:0000256" key="6">
    <source>
        <dbReference type="ARBA" id="ARBA00022679"/>
    </source>
</evidence>
<comment type="function">
    <text evidence="21">Peptidoglycan polymerase that is essential for cell division.</text>
</comment>
<dbReference type="Proteomes" id="UP000824078">
    <property type="component" value="Unassembled WGS sequence"/>
</dbReference>
<reference evidence="24" key="2">
    <citation type="journal article" date="2021" name="PeerJ">
        <title>Extensive microbial diversity within the chicken gut microbiome revealed by metagenomics and culture.</title>
        <authorList>
            <person name="Gilroy R."/>
            <person name="Ravi A."/>
            <person name="Getino M."/>
            <person name="Pursley I."/>
            <person name="Horton D.L."/>
            <person name="Alikhan N.F."/>
            <person name="Baker D."/>
            <person name="Gharbi K."/>
            <person name="Hall N."/>
            <person name="Watson M."/>
            <person name="Adriaenssens E.M."/>
            <person name="Foster-Nyarko E."/>
            <person name="Jarju S."/>
            <person name="Secka A."/>
            <person name="Antonio M."/>
            <person name="Oren A."/>
            <person name="Chaudhuri R.R."/>
            <person name="La Ragione R."/>
            <person name="Hildebrand F."/>
            <person name="Pallen M.J."/>
        </authorList>
    </citation>
    <scope>NUCLEOTIDE SEQUENCE</scope>
    <source>
        <strain evidence="24">ChiHjej12B11-29160</strain>
    </source>
</reference>
<evidence type="ECO:0000256" key="23">
    <source>
        <dbReference type="SAM" id="Phobius"/>
    </source>
</evidence>
<comment type="catalytic activity">
    <reaction evidence="20">
        <text>[GlcNAc-(1-&gt;4)-Mur2Ac(oyl-L-Ala-gamma-D-Glu-L-Lys-D-Ala-D-Ala)](n)-di-trans,octa-cis-undecaprenyl diphosphate + beta-D-GlcNAc-(1-&gt;4)-Mur2Ac(oyl-L-Ala-gamma-D-Glu-L-Lys-D-Ala-D-Ala)-di-trans,octa-cis-undecaprenyl diphosphate = [GlcNAc-(1-&gt;4)-Mur2Ac(oyl-L-Ala-gamma-D-Glu-L-Lys-D-Ala-D-Ala)](n+1)-di-trans,octa-cis-undecaprenyl diphosphate + di-trans,octa-cis-undecaprenyl diphosphate + H(+)</text>
        <dbReference type="Rhea" id="RHEA:23708"/>
        <dbReference type="Rhea" id="RHEA-COMP:9602"/>
        <dbReference type="Rhea" id="RHEA-COMP:9603"/>
        <dbReference type="ChEBI" id="CHEBI:15378"/>
        <dbReference type="ChEBI" id="CHEBI:58405"/>
        <dbReference type="ChEBI" id="CHEBI:60033"/>
        <dbReference type="ChEBI" id="CHEBI:78435"/>
        <dbReference type="EC" id="2.4.99.28"/>
    </reaction>
</comment>
<evidence type="ECO:0000256" key="5">
    <source>
        <dbReference type="ARBA" id="ARBA00022676"/>
    </source>
</evidence>
<comment type="caution">
    <text evidence="24">The sequence shown here is derived from an EMBL/GenBank/DDBJ whole genome shotgun (WGS) entry which is preliminary data.</text>
</comment>
<evidence type="ECO:0000313" key="25">
    <source>
        <dbReference type="Proteomes" id="UP000824078"/>
    </source>
</evidence>
<dbReference type="GO" id="GO:0008360">
    <property type="term" value="P:regulation of cell shape"/>
    <property type="evidence" value="ECO:0007669"/>
    <property type="project" value="UniProtKB-KW"/>
</dbReference>
<evidence type="ECO:0000256" key="3">
    <source>
        <dbReference type="ARBA" id="ARBA00022475"/>
    </source>
</evidence>
<keyword evidence="4" id="KW-0132">Cell division</keyword>
<keyword evidence="8" id="KW-0133">Cell shape</keyword>
<evidence type="ECO:0000256" key="15">
    <source>
        <dbReference type="ARBA" id="ARBA00033270"/>
    </source>
</evidence>
<dbReference type="AlphaFoldDB" id="A0A9D1HW68"/>
<evidence type="ECO:0000256" key="1">
    <source>
        <dbReference type="ARBA" id="ARBA00004651"/>
    </source>
</evidence>
<dbReference type="InterPro" id="IPR001182">
    <property type="entry name" value="FtsW/RodA"/>
</dbReference>
<dbReference type="GO" id="GO:0032153">
    <property type="term" value="C:cell division site"/>
    <property type="evidence" value="ECO:0007669"/>
    <property type="project" value="TreeGrafter"/>
</dbReference>
<protein>
    <recommendedName>
        <fullName evidence="17">Probable peptidoglycan glycosyltransferase FtsW</fullName>
        <ecNumber evidence="19">2.4.99.28</ecNumber>
    </recommendedName>
    <alternativeName>
        <fullName evidence="18">Cell division protein FtsW</fullName>
    </alternativeName>
    <alternativeName>
        <fullName evidence="15">Cell wall polymerase</fullName>
    </alternativeName>
    <alternativeName>
        <fullName evidence="14">Peptidoglycan polymerase</fullName>
    </alternativeName>
</protein>
<dbReference type="Pfam" id="PF01098">
    <property type="entry name" value="FTSW_RODA_SPOVE"/>
    <property type="match status" value="1"/>
</dbReference>
<dbReference type="GO" id="GO:0008955">
    <property type="term" value="F:peptidoglycan glycosyltransferase activity"/>
    <property type="evidence" value="ECO:0007669"/>
    <property type="project" value="UniProtKB-EC"/>
</dbReference>
<dbReference type="InterPro" id="IPR013437">
    <property type="entry name" value="FtsW"/>
</dbReference>
<evidence type="ECO:0000256" key="4">
    <source>
        <dbReference type="ARBA" id="ARBA00022618"/>
    </source>
</evidence>
<evidence type="ECO:0000256" key="9">
    <source>
        <dbReference type="ARBA" id="ARBA00022984"/>
    </source>
</evidence>
<dbReference type="GO" id="GO:0071555">
    <property type="term" value="P:cell wall organization"/>
    <property type="evidence" value="ECO:0007669"/>
    <property type="project" value="UniProtKB-KW"/>
</dbReference>
<feature type="transmembrane region" description="Helical" evidence="23">
    <location>
        <begin position="356"/>
        <end position="376"/>
    </location>
</feature>
<keyword evidence="10 23" id="KW-1133">Transmembrane helix</keyword>
<evidence type="ECO:0000256" key="8">
    <source>
        <dbReference type="ARBA" id="ARBA00022960"/>
    </source>
</evidence>
<evidence type="ECO:0000256" key="16">
    <source>
        <dbReference type="ARBA" id="ARBA00038053"/>
    </source>
</evidence>
<keyword evidence="12" id="KW-0131">Cell cycle</keyword>
<feature type="transmembrane region" description="Helical" evidence="23">
    <location>
        <begin position="160"/>
        <end position="176"/>
    </location>
</feature>
<gene>
    <name evidence="24" type="primary">ftsW</name>
    <name evidence="24" type="ORF">IAD17_00990</name>
</gene>
<keyword evidence="7 23" id="KW-0812">Transmembrane</keyword>
<feature type="transmembrane region" description="Helical" evidence="23">
    <location>
        <begin position="203"/>
        <end position="221"/>
    </location>
</feature>
<evidence type="ECO:0000256" key="20">
    <source>
        <dbReference type="ARBA" id="ARBA00049902"/>
    </source>
</evidence>
<dbReference type="GO" id="GO:0015648">
    <property type="term" value="F:lipid-linked peptidoglycan transporter activity"/>
    <property type="evidence" value="ECO:0007669"/>
    <property type="project" value="TreeGrafter"/>
</dbReference>
<evidence type="ECO:0000256" key="22">
    <source>
        <dbReference type="SAM" id="MobiDB-lite"/>
    </source>
</evidence>
<evidence type="ECO:0000256" key="21">
    <source>
        <dbReference type="ARBA" id="ARBA00049966"/>
    </source>
</evidence>
<feature type="region of interest" description="Disordered" evidence="22">
    <location>
        <begin position="390"/>
        <end position="460"/>
    </location>
</feature>
<feature type="transmembrane region" description="Helical" evidence="23">
    <location>
        <begin position="58"/>
        <end position="79"/>
    </location>
</feature>
<evidence type="ECO:0000256" key="11">
    <source>
        <dbReference type="ARBA" id="ARBA00023136"/>
    </source>
</evidence>
<dbReference type="PANTHER" id="PTHR30474">
    <property type="entry name" value="CELL CYCLE PROTEIN"/>
    <property type="match status" value="1"/>
</dbReference>
<dbReference type="GO" id="GO:0009252">
    <property type="term" value="P:peptidoglycan biosynthetic process"/>
    <property type="evidence" value="ECO:0007669"/>
    <property type="project" value="UniProtKB-KW"/>
</dbReference>
<reference evidence="24" key="1">
    <citation type="submission" date="2020-10" db="EMBL/GenBank/DDBJ databases">
        <authorList>
            <person name="Gilroy R."/>
        </authorList>
    </citation>
    <scope>NUCLEOTIDE SEQUENCE</scope>
    <source>
        <strain evidence="24">ChiHjej12B11-29160</strain>
    </source>
</reference>
<feature type="transmembrane region" description="Helical" evidence="23">
    <location>
        <begin position="318"/>
        <end position="344"/>
    </location>
</feature>
<keyword evidence="11 23" id="KW-0472">Membrane</keyword>
<comment type="pathway">
    <text evidence="2">Cell wall biogenesis; peptidoglycan biosynthesis.</text>
</comment>
<name>A0A9D1HW68_9ACTN</name>
<evidence type="ECO:0000256" key="7">
    <source>
        <dbReference type="ARBA" id="ARBA00022692"/>
    </source>
</evidence>
<dbReference type="PANTHER" id="PTHR30474:SF2">
    <property type="entry name" value="PEPTIDOGLYCAN GLYCOSYLTRANSFERASE FTSW-RELATED"/>
    <property type="match status" value="1"/>
</dbReference>
<evidence type="ECO:0000313" key="24">
    <source>
        <dbReference type="EMBL" id="HIU23489.1"/>
    </source>
</evidence>
<evidence type="ECO:0000256" key="18">
    <source>
        <dbReference type="ARBA" id="ARBA00041418"/>
    </source>
</evidence>
<comment type="subcellular location">
    <subcellularLocation>
        <location evidence="1">Cell membrane</location>
        <topology evidence="1">Multi-pass membrane protein</topology>
    </subcellularLocation>
</comment>
<feature type="compositionally biased region" description="Low complexity" evidence="22">
    <location>
        <begin position="444"/>
        <end position="460"/>
    </location>
</feature>
<feature type="transmembrane region" description="Helical" evidence="23">
    <location>
        <begin position="91"/>
        <end position="112"/>
    </location>
</feature>
<feature type="transmembrane region" description="Helical" evidence="23">
    <location>
        <begin position="26"/>
        <end position="46"/>
    </location>
</feature>
<proteinExistence type="inferred from homology"/>
<evidence type="ECO:0000256" key="12">
    <source>
        <dbReference type="ARBA" id="ARBA00023306"/>
    </source>
</evidence>